<comment type="caution">
    <text evidence="2">The sequence shown here is derived from an EMBL/GenBank/DDBJ whole genome shotgun (WGS) entry which is preliminary data.</text>
</comment>
<gene>
    <name evidence="2" type="ORF">RDI58_003139</name>
</gene>
<reference evidence="2 3" key="1">
    <citation type="submission" date="2024-02" db="EMBL/GenBank/DDBJ databases">
        <title>de novo genome assembly of Solanum bulbocastanum strain 11H21.</title>
        <authorList>
            <person name="Hosaka A.J."/>
        </authorList>
    </citation>
    <scope>NUCLEOTIDE SEQUENCE [LARGE SCALE GENOMIC DNA]</scope>
    <source>
        <tissue evidence="2">Young leaves</tissue>
    </source>
</reference>
<protein>
    <submittedName>
        <fullName evidence="2">Uncharacterized protein</fullName>
    </submittedName>
</protein>
<dbReference type="AlphaFoldDB" id="A0AAN8U7W9"/>
<accession>A0AAN8U7W9</accession>
<name>A0AAN8U7W9_SOLBU</name>
<evidence type="ECO:0000313" key="2">
    <source>
        <dbReference type="EMBL" id="KAK6805354.1"/>
    </source>
</evidence>
<feature type="region of interest" description="Disordered" evidence="1">
    <location>
        <begin position="1"/>
        <end position="31"/>
    </location>
</feature>
<organism evidence="2 3">
    <name type="scientific">Solanum bulbocastanum</name>
    <name type="common">Wild potato</name>
    <dbReference type="NCBI Taxonomy" id="147425"/>
    <lineage>
        <taxon>Eukaryota</taxon>
        <taxon>Viridiplantae</taxon>
        <taxon>Streptophyta</taxon>
        <taxon>Embryophyta</taxon>
        <taxon>Tracheophyta</taxon>
        <taxon>Spermatophyta</taxon>
        <taxon>Magnoliopsida</taxon>
        <taxon>eudicotyledons</taxon>
        <taxon>Gunneridae</taxon>
        <taxon>Pentapetalae</taxon>
        <taxon>asterids</taxon>
        <taxon>lamiids</taxon>
        <taxon>Solanales</taxon>
        <taxon>Solanaceae</taxon>
        <taxon>Solanoideae</taxon>
        <taxon>Solaneae</taxon>
        <taxon>Solanum</taxon>
    </lineage>
</organism>
<dbReference type="Proteomes" id="UP001371456">
    <property type="component" value="Unassembled WGS sequence"/>
</dbReference>
<evidence type="ECO:0000313" key="3">
    <source>
        <dbReference type="Proteomes" id="UP001371456"/>
    </source>
</evidence>
<proteinExistence type="predicted"/>
<feature type="compositionally biased region" description="Basic and acidic residues" evidence="1">
    <location>
        <begin position="9"/>
        <end position="18"/>
    </location>
</feature>
<sequence length="189" mass="21332">MHLSGDDPAEPKLSRQAEEPSCPETSLPTSSFWSSRAKRCSFISEDHPILSCTASCWPDLSPPPATWYEIPLPPFFLPFSVFFFCCTATTGQQESSDPIQMTDDRPTKGVYRSSLGFGKSFHSFFYPHQLLDNLLRSWQSFYCLMDSVMDVSFSSPVQSLLLRCSSGTYFFYLTMLAHLSIAIDRNSCI</sequence>
<evidence type="ECO:0000256" key="1">
    <source>
        <dbReference type="SAM" id="MobiDB-lite"/>
    </source>
</evidence>
<keyword evidence="3" id="KW-1185">Reference proteome</keyword>
<dbReference type="EMBL" id="JBANQN010000001">
    <property type="protein sequence ID" value="KAK6805354.1"/>
    <property type="molecule type" value="Genomic_DNA"/>
</dbReference>